<dbReference type="InterPro" id="IPR051884">
    <property type="entry name" value="Bis(5'-adenosyl)-TPase_reg"/>
</dbReference>
<dbReference type="Proteomes" id="UP000570595">
    <property type="component" value="Unassembled WGS sequence"/>
</dbReference>
<organism evidence="5 6">
    <name type="scientific">Perkinsus olseni</name>
    <name type="common">Perkinsus atlanticus</name>
    <dbReference type="NCBI Taxonomy" id="32597"/>
    <lineage>
        <taxon>Eukaryota</taxon>
        <taxon>Sar</taxon>
        <taxon>Alveolata</taxon>
        <taxon>Perkinsozoa</taxon>
        <taxon>Perkinsea</taxon>
        <taxon>Perkinsida</taxon>
        <taxon>Perkinsidae</taxon>
        <taxon>Perkinsus</taxon>
    </lineage>
</organism>
<dbReference type="GO" id="GO:0000166">
    <property type="term" value="F:nucleotide binding"/>
    <property type="evidence" value="ECO:0007669"/>
    <property type="project" value="UniProtKB-KW"/>
</dbReference>
<dbReference type="GO" id="GO:0016787">
    <property type="term" value="F:hydrolase activity"/>
    <property type="evidence" value="ECO:0007669"/>
    <property type="project" value="UniProtKB-KW"/>
</dbReference>
<dbReference type="Gene3D" id="3.30.428.10">
    <property type="entry name" value="HIT-like"/>
    <property type="match status" value="1"/>
</dbReference>
<name>A0A7J6M4E3_PEROL</name>
<dbReference type="SUPFAM" id="SSF54197">
    <property type="entry name" value="HIT-like"/>
    <property type="match status" value="1"/>
</dbReference>
<evidence type="ECO:0000313" key="5">
    <source>
        <dbReference type="EMBL" id="KAF4666367.1"/>
    </source>
</evidence>
<evidence type="ECO:0000256" key="1">
    <source>
        <dbReference type="ARBA" id="ARBA00022741"/>
    </source>
</evidence>
<dbReference type="AlphaFoldDB" id="A0A7J6M4E3"/>
<comment type="caution">
    <text evidence="5">The sequence shown here is derived from an EMBL/GenBank/DDBJ whole genome shotgun (WGS) entry which is preliminary data.</text>
</comment>
<gene>
    <name evidence="5" type="ORF">FOZ61_009846</name>
</gene>
<dbReference type="PROSITE" id="PS00892">
    <property type="entry name" value="HIT_1"/>
    <property type="match status" value="1"/>
</dbReference>
<dbReference type="PANTHER" id="PTHR46243">
    <property type="entry name" value="BIS(5'-ADENOSYL)-TRIPHOSPHATASE"/>
    <property type="match status" value="1"/>
</dbReference>
<proteinExistence type="predicted"/>
<feature type="domain" description="HIT" evidence="4">
    <location>
        <begin position="14"/>
        <end position="132"/>
    </location>
</feature>
<dbReference type="EMBL" id="JABAHT010000075">
    <property type="protein sequence ID" value="KAF4666367.1"/>
    <property type="molecule type" value="Genomic_DNA"/>
</dbReference>
<dbReference type="Pfam" id="PF01230">
    <property type="entry name" value="HIT"/>
    <property type="match status" value="1"/>
</dbReference>
<reference evidence="5 6" key="1">
    <citation type="submission" date="2020-04" db="EMBL/GenBank/DDBJ databases">
        <title>Perkinsus olseni comparative genomics.</title>
        <authorList>
            <person name="Bogema D.R."/>
        </authorList>
    </citation>
    <scope>NUCLEOTIDE SEQUENCE [LARGE SCALE GENOMIC DNA]</scope>
    <source>
        <strain evidence="5">ATCC PRA-179</strain>
    </source>
</reference>
<evidence type="ECO:0000256" key="3">
    <source>
        <dbReference type="PROSITE-ProRule" id="PRU00464"/>
    </source>
</evidence>
<feature type="short sequence motif" description="Histidine triad motif" evidence="3">
    <location>
        <begin position="117"/>
        <end position="121"/>
    </location>
</feature>
<protein>
    <recommendedName>
        <fullName evidence="4">HIT domain-containing protein</fullName>
    </recommendedName>
</protein>
<dbReference type="InterPro" id="IPR011146">
    <property type="entry name" value="HIT-like"/>
</dbReference>
<dbReference type="OrthoDB" id="680339at2759"/>
<dbReference type="InterPro" id="IPR036265">
    <property type="entry name" value="HIT-like_sf"/>
</dbReference>
<evidence type="ECO:0000313" key="6">
    <source>
        <dbReference type="Proteomes" id="UP000570595"/>
    </source>
</evidence>
<keyword evidence="2" id="KW-0378">Hydrolase</keyword>
<sequence>MPSSRALLSALTVDTLPFGQYSVSKRELFGLTEHSYALVNLKPVVPGHVLVRLGFRAANVCSRRPVARLHELSPVELSDLWQLATKVDRCLLRAFPEMDSSTYAVQDGPSAGQTVHHVHIHVMPRGPKDAFNSQGKNDKVYDAIQDNERECVRMDIPSDEEREPRTEEDMFREAETLLKFMDEIDEEDSDLVDRKQK</sequence>
<dbReference type="FunFam" id="3.30.428.10:FF:000011">
    <property type="entry name" value="Fragile histidine triad"/>
    <property type="match status" value="1"/>
</dbReference>
<dbReference type="InterPro" id="IPR019808">
    <property type="entry name" value="Histidine_triad_CS"/>
</dbReference>
<accession>A0A7J6M4E3</accession>
<dbReference type="PROSITE" id="PS51084">
    <property type="entry name" value="HIT_2"/>
    <property type="match status" value="1"/>
</dbReference>
<dbReference type="PANTHER" id="PTHR46243:SF1">
    <property type="entry name" value="BIS(5'-ADENOSYL)-TRIPHOSPHATASE"/>
    <property type="match status" value="1"/>
</dbReference>
<keyword evidence="1" id="KW-0547">Nucleotide-binding</keyword>
<evidence type="ECO:0000256" key="2">
    <source>
        <dbReference type="ARBA" id="ARBA00022801"/>
    </source>
</evidence>
<evidence type="ECO:0000259" key="4">
    <source>
        <dbReference type="PROSITE" id="PS51084"/>
    </source>
</evidence>